<dbReference type="RefSeq" id="WP_080467545.1">
    <property type="nucleotide sequence ID" value="NZ_NUDI01000011.1"/>
</dbReference>
<keyword evidence="1" id="KW-0808">Transferase</keyword>
<organism evidence="1 2">
    <name type="scientific">Bacillus wiedmannii</name>
    <dbReference type="NCBI Taxonomy" id="1890302"/>
    <lineage>
        <taxon>Bacteria</taxon>
        <taxon>Bacillati</taxon>
        <taxon>Bacillota</taxon>
        <taxon>Bacilli</taxon>
        <taxon>Bacillales</taxon>
        <taxon>Bacillaceae</taxon>
        <taxon>Bacillus</taxon>
        <taxon>Bacillus cereus group</taxon>
    </lineage>
</organism>
<dbReference type="GO" id="GO:0008168">
    <property type="term" value="F:methyltransferase activity"/>
    <property type="evidence" value="ECO:0007669"/>
    <property type="project" value="UniProtKB-KW"/>
</dbReference>
<gene>
    <name evidence="1" type="ORF">CN684_19085</name>
</gene>
<dbReference type="EMBL" id="NUEL01000031">
    <property type="protein sequence ID" value="PEJ05789.1"/>
    <property type="molecule type" value="Genomic_DNA"/>
</dbReference>
<accession>A0A2A7VXB5</accession>
<name>A0A2A7VXB5_9BACI</name>
<evidence type="ECO:0000313" key="2">
    <source>
        <dbReference type="Proteomes" id="UP000220045"/>
    </source>
</evidence>
<dbReference type="GO" id="GO:0032259">
    <property type="term" value="P:methylation"/>
    <property type="evidence" value="ECO:0007669"/>
    <property type="project" value="UniProtKB-KW"/>
</dbReference>
<sequence>MSLKAFYNEVVATHPSLESVLIPIGDGMTVSKVKK</sequence>
<evidence type="ECO:0000313" key="1">
    <source>
        <dbReference type="EMBL" id="PEJ05789.1"/>
    </source>
</evidence>
<keyword evidence="1" id="KW-0489">Methyltransferase</keyword>
<dbReference type="Proteomes" id="UP000220045">
    <property type="component" value="Unassembled WGS sequence"/>
</dbReference>
<proteinExistence type="predicted"/>
<protein>
    <submittedName>
        <fullName evidence="1">Methyltransferase</fullName>
    </submittedName>
</protein>
<reference evidence="1 2" key="1">
    <citation type="submission" date="2017-09" db="EMBL/GenBank/DDBJ databases">
        <title>Large-scale bioinformatics analysis of Bacillus genomes uncovers conserved roles of natural products in bacterial physiology.</title>
        <authorList>
            <consortium name="Agbiome Team Llc"/>
            <person name="Bleich R.M."/>
            <person name="Grubbs K.J."/>
            <person name="Santa Maria K.C."/>
            <person name="Allen S.E."/>
            <person name="Farag S."/>
            <person name="Shank E.A."/>
            <person name="Bowers A."/>
        </authorList>
    </citation>
    <scope>NUCLEOTIDE SEQUENCE [LARGE SCALE GENOMIC DNA]</scope>
    <source>
        <strain evidence="1 2">AFS004017</strain>
    </source>
</reference>
<dbReference type="AlphaFoldDB" id="A0A2A7VXB5"/>
<comment type="caution">
    <text evidence="1">The sequence shown here is derived from an EMBL/GenBank/DDBJ whole genome shotgun (WGS) entry which is preliminary data.</text>
</comment>